<dbReference type="PANTHER" id="PTHR43266">
    <property type="entry name" value="MACROLIDE-EFFLUX PROTEIN"/>
    <property type="match status" value="1"/>
</dbReference>
<dbReference type="InterPro" id="IPR011701">
    <property type="entry name" value="MFS"/>
</dbReference>
<dbReference type="EMBL" id="CP147407">
    <property type="protein sequence ID" value="WXB98551.1"/>
    <property type="molecule type" value="Genomic_DNA"/>
</dbReference>
<evidence type="ECO:0000256" key="7">
    <source>
        <dbReference type="SAM" id="Phobius"/>
    </source>
</evidence>
<accession>A0ABZ2NMY2</accession>
<keyword evidence="6 7" id="KW-0472">Membrane</keyword>
<evidence type="ECO:0000256" key="2">
    <source>
        <dbReference type="ARBA" id="ARBA00022448"/>
    </source>
</evidence>
<comment type="subcellular location">
    <subcellularLocation>
        <location evidence="1">Cell membrane</location>
        <topology evidence="1">Multi-pass membrane protein</topology>
    </subcellularLocation>
</comment>
<keyword evidence="2" id="KW-0813">Transport</keyword>
<keyword evidence="5 7" id="KW-1133">Transmembrane helix</keyword>
<dbReference type="Gene3D" id="1.20.1250.20">
    <property type="entry name" value="MFS general substrate transporter like domains"/>
    <property type="match status" value="1"/>
</dbReference>
<evidence type="ECO:0000256" key="5">
    <source>
        <dbReference type="ARBA" id="ARBA00022989"/>
    </source>
</evidence>
<keyword evidence="9" id="KW-1185">Reference proteome</keyword>
<name>A0ABZ2NMY2_9BACI</name>
<evidence type="ECO:0000256" key="4">
    <source>
        <dbReference type="ARBA" id="ARBA00022692"/>
    </source>
</evidence>
<feature type="transmembrane region" description="Helical" evidence="7">
    <location>
        <begin position="307"/>
        <end position="331"/>
    </location>
</feature>
<dbReference type="CDD" id="cd06173">
    <property type="entry name" value="MFS_MefA_like"/>
    <property type="match status" value="1"/>
</dbReference>
<evidence type="ECO:0000256" key="3">
    <source>
        <dbReference type="ARBA" id="ARBA00022475"/>
    </source>
</evidence>
<organism evidence="8 9">
    <name type="scientific">Metabacillus sediminis</name>
    <dbReference type="NCBI Taxonomy" id="3117746"/>
    <lineage>
        <taxon>Bacteria</taxon>
        <taxon>Bacillati</taxon>
        <taxon>Bacillota</taxon>
        <taxon>Bacilli</taxon>
        <taxon>Bacillales</taxon>
        <taxon>Bacillaceae</taxon>
        <taxon>Metabacillus</taxon>
    </lineage>
</organism>
<sequence>MSVFQLLEEERNYSKLFYAGLVNGIGDRFSQVALLSLLLYLTGSGLAVGIAMAIRLLPFLLFGPIGGFLADRFSKRTILMAADFSRIIFAVSFVFIDTPSMIWLAYVSSFFLAAGEAVYAPSRRSIIPFLVNEQNLNKVNALEQVMLGLVLIAGSLTGGAVTFLFGPDLTFWFNGLSFLAAGLLNSRLPCTYSAKGEGKSTPLSSMKPLSLIRTLLYTSPVLSVIFLFEITIPLFNGIDNVLISVYAIQEYRLGEFGVGLFYGSLGAGLMLSFLVSPRIYCRHIEIGLGALIAEGIFLGLLSSTASAAAAVILFIMMGFASGIGNTCFDSMVMKECPKMHQGLIFGLLATLSNTILGISMFGAGMLLEWIPNRILGLIGAVGFIAEGVMLLAFNKKISNKTENSLKKPV</sequence>
<reference evidence="8 9" key="1">
    <citation type="submission" date="2024-02" db="EMBL/GenBank/DDBJ databases">
        <title>Seven novel Bacillus-like species.</title>
        <authorList>
            <person name="Liu G."/>
        </authorList>
    </citation>
    <scope>NUCLEOTIDE SEQUENCE [LARGE SCALE GENOMIC DNA]</scope>
    <source>
        <strain evidence="8 9">FJAT-52054</strain>
    </source>
</reference>
<dbReference type="InterPro" id="IPR036259">
    <property type="entry name" value="MFS_trans_sf"/>
</dbReference>
<dbReference type="InterPro" id="IPR022324">
    <property type="entry name" value="Bacilysin_exporter_BacE_put"/>
</dbReference>
<feature type="transmembrane region" description="Helical" evidence="7">
    <location>
        <begin position="141"/>
        <end position="165"/>
    </location>
</feature>
<dbReference type="PANTHER" id="PTHR43266:SF2">
    <property type="entry name" value="MAJOR FACILITATOR SUPERFAMILY (MFS) PROFILE DOMAIN-CONTAINING PROTEIN"/>
    <property type="match status" value="1"/>
</dbReference>
<feature type="transmembrane region" description="Helical" evidence="7">
    <location>
        <begin position="343"/>
        <end position="367"/>
    </location>
</feature>
<feature type="transmembrane region" description="Helical" evidence="7">
    <location>
        <begin position="256"/>
        <end position="276"/>
    </location>
</feature>
<feature type="transmembrane region" description="Helical" evidence="7">
    <location>
        <begin position="102"/>
        <end position="120"/>
    </location>
</feature>
<proteinExistence type="predicted"/>
<dbReference type="PRINTS" id="PR01988">
    <property type="entry name" value="EXPORTERBACE"/>
</dbReference>
<evidence type="ECO:0000256" key="6">
    <source>
        <dbReference type="ARBA" id="ARBA00023136"/>
    </source>
</evidence>
<evidence type="ECO:0000313" key="9">
    <source>
        <dbReference type="Proteomes" id="UP001377337"/>
    </source>
</evidence>
<dbReference type="Proteomes" id="UP001377337">
    <property type="component" value="Chromosome"/>
</dbReference>
<dbReference type="Pfam" id="PF07690">
    <property type="entry name" value="MFS_1"/>
    <property type="match status" value="1"/>
</dbReference>
<feature type="transmembrane region" description="Helical" evidence="7">
    <location>
        <begin position="215"/>
        <end position="236"/>
    </location>
</feature>
<feature type="transmembrane region" description="Helical" evidence="7">
    <location>
        <begin position="373"/>
        <end position="393"/>
    </location>
</feature>
<keyword evidence="4 7" id="KW-0812">Transmembrane</keyword>
<evidence type="ECO:0000256" key="1">
    <source>
        <dbReference type="ARBA" id="ARBA00004651"/>
    </source>
</evidence>
<evidence type="ECO:0000313" key="8">
    <source>
        <dbReference type="EMBL" id="WXB98551.1"/>
    </source>
</evidence>
<feature type="transmembrane region" description="Helical" evidence="7">
    <location>
        <begin position="37"/>
        <end position="57"/>
    </location>
</feature>
<dbReference type="RefSeq" id="WP_338781663.1">
    <property type="nucleotide sequence ID" value="NZ_CP147407.1"/>
</dbReference>
<keyword evidence="3" id="KW-1003">Cell membrane</keyword>
<gene>
    <name evidence="8" type="ORF">WCV65_08775</name>
</gene>
<protein>
    <submittedName>
        <fullName evidence="8">MFS transporter</fullName>
    </submittedName>
</protein>
<dbReference type="SUPFAM" id="SSF103473">
    <property type="entry name" value="MFS general substrate transporter"/>
    <property type="match status" value="1"/>
</dbReference>